<accession>A0AA39FWF0</accession>
<protein>
    <submittedName>
        <fullName evidence="2">Uncharacterized protein</fullName>
    </submittedName>
</protein>
<name>A0AA39FWF0_9HYME</name>
<proteinExistence type="predicted"/>
<sequence>MKIRKAPGEDGLENEVWKYMPVSIGEEVWIMIGKIWKEGRIPDRELGKRNGKMFACFADMKGAFDKVDRDHGGKIGEFGNNRQRRRIKRDIETIQKMAEEKKGMEISTEKTKILVFEKRKKGEKLEVERRRTGKSEGNKILRIHIGKKWKCREALSRMKKKGNNSDEENMEHRGKDI</sequence>
<gene>
    <name evidence="2" type="ORF">PV328_001071</name>
</gene>
<organism evidence="2 3">
    <name type="scientific">Microctonus aethiopoides</name>
    <dbReference type="NCBI Taxonomy" id="144406"/>
    <lineage>
        <taxon>Eukaryota</taxon>
        <taxon>Metazoa</taxon>
        <taxon>Ecdysozoa</taxon>
        <taxon>Arthropoda</taxon>
        <taxon>Hexapoda</taxon>
        <taxon>Insecta</taxon>
        <taxon>Pterygota</taxon>
        <taxon>Neoptera</taxon>
        <taxon>Endopterygota</taxon>
        <taxon>Hymenoptera</taxon>
        <taxon>Apocrita</taxon>
        <taxon>Ichneumonoidea</taxon>
        <taxon>Braconidae</taxon>
        <taxon>Euphorinae</taxon>
        <taxon>Microctonus</taxon>
    </lineage>
</organism>
<dbReference type="AlphaFoldDB" id="A0AA39FWF0"/>
<keyword evidence="3" id="KW-1185">Reference proteome</keyword>
<dbReference type="EMBL" id="JAQQBS010000001">
    <property type="protein sequence ID" value="KAK0176973.1"/>
    <property type="molecule type" value="Genomic_DNA"/>
</dbReference>
<reference evidence="2" key="2">
    <citation type="submission" date="2023-03" db="EMBL/GenBank/DDBJ databases">
        <authorList>
            <person name="Inwood S.N."/>
            <person name="Skelly J.G."/>
            <person name="Guhlin J."/>
            <person name="Harrop T.W.R."/>
            <person name="Goldson S.G."/>
            <person name="Dearden P.K."/>
        </authorList>
    </citation>
    <scope>NUCLEOTIDE SEQUENCE</scope>
    <source>
        <strain evidence="2">Irish</strain>
        <tissue evidence="2">Whole body</tissue>
    </source>
</reference>
<reference evidence="2" key="1">
    <citation type="journal article" date="2023" name="bioRxiv">
        <title>Scaffold-level genome assemblies of two parasitoid biocontrol wasps reveal the parthenogenesis mechanism and an associated novel virus.</title>
        <authorList>
            <person name="Inwood S."/>
            <person name="Skelly J."/>
            <person name="Guhlin J."/>
            <person name="Harrop T."/>
            <person name="Goldson S."/>
            <person name="Dearden P."/>
        </authorList>
    </citation>
    <scope>NUCLEOTIDE SEQUENCE</scope>
    <source>
        <strain evidence="2">Irish</strain>
        <tissue evidence="2">Whole body</tissue>
    </source>
</reference>
<comment type="caution">
    <text evidence="2">The sequence shown here is derived from an EMBL/GenBank/DDBJ whole genome shotgun (WGS) entry which is preliminary data.</text>
</comment>
<dbReference type="Proteomes" id="UP001168990">
    <property type="component" value="Unassembled WGS sequence"/>
</dbReference>
<evidence type="ECO:0000256" key="1">
    <source>
        <dbReference type="SAM" id="MobiDB-lite"/>
    </source>
</evidence>
<feature type="region of interest" description="Disordered" evidence="1">
    <location>
        <begin position="157"/>
        <end position="177"/>
    </location>
</feature>
<evidence type="ECO:0000313" key="3">
    <source>
        <dbReference type="Proteomes" id="UP001168990"/>
    </source>
</evidence>
<evidence type="ECO:0000313" key="2">
    <source>
        <dbReference type="EMBL" id="KAK0176973.1"/>
    </source>
</evidence>